<dbReference type="InterPro" id="IPR002543">
    <property type="entry name" value="FtsK_dom"/>
</dbReference>
<proteinExistence type="predicted"/>
<gene>
    <name evidence="5" type="ORF">EDD27_6024</name>
</gene>
<dbReference type="PANTHER" id="PTHR22683:SF41">
    <property type="entry name" value="DNA TRANSLOCASE FTSK"/>
    <property type="match status" value="1"/>
</dbReference>
<dbReference type="PANTHER" id="PTHR22683">
    <property type="entry name" value="SPORULATION PROTEIN RELATED"/>
    <property type="match status" value="1"/>
</dbReference>
<comment type="caution">
    <text evidence="5">The sequence shown here is derived from an EMBL/GenBank/DDBJ whole genome shotgun (WGS) entry which is preliminary data.</text>
</comment>
<dbReference type="RefSeq" id="WP_127935285.1">
    <property type="nucleotide sequence ID" value="NZ_SAUN01000001.1"/>
</dbReference>
<evidence type="ECO:0000313" key="5">
    <source>
        <dbReference type="EMBL" id="RVX43343.1"/>
    </source>
</evidence>
<sequence>MTITDAPTSARVPIGPMLSMYDPIFIGIDEMRRPVYLPLIYRNILAAGEPGGGKSGLVQCIGCHAALCDRTRLVLLDGKQVELGMLAPAADKFVGPDIDEAIITLRRLQQVMNNRYTWLTARRRRKIDQYDDVNVIVVIIDEIAYFSATVGDERQQREFIALLRDLVARGRAAGIIVVAATQRPSVDIIPKSMRDLFGYRAAFRCTSSGSSDIILGDGWSGSGYSATDILPTSQGVCYLIAEGGTPRKIKVAYLTDSDIAHIADYAVAIRRNGRNGSPLSTHQLAA</sequence>
<dbReference type="GO" id="GO:0003677">
    <property type="term" value="F:DNA binding"/>
    <property type="evidence" value="ECO:0007669"/>
    <property type="project" value="InterPro"/>
</dbReference>
<dbReference type="Proteomes" id="UP000284824">
    <property type="component" value="Unassembled WGS sequence"/>
</dbReference>
<dbReference type="OrthoDB" id="3315716at2"/>
<evidence type="ECO:0000256" key="3">
    <source>
        <dbReference type="PROSITE-ProRule" id="PRU00289"/>
    </source>
</evidence>
<keyword evidence="2 3" id="KW-0067">ATP-binding</keyword>
<accession>A0A438MC68</accession>
<protein>
    <submittedName>
        <fullName evidence="5">S-DNA-T family DNA segregation ATPase FtsK/SpoIIIE</fullName>
    </submittedName>
</protein>
<keyword evidence="1 3" id="KW-0547">Nucleotide-binding</keyword>
<feature type="domain" description="FtsK" evidence="4">
    <location>
        <begin position="21"/>
        <end position="212"/>
    </location>
</feature>
<dbReference type="EMBL" id="SAUN01000001">
    <property type="protein sequence ID" value="RVX43343.1"/>
    <property type="molecule type" value="Genomic_DNA"/>
</dbReference>
<evidence type="ECO:0000256" key="1">
    <source>
        <dbReference type="ARBA" id="ARBA00022741"/>
    </source>
</evidence>
<reference evidence="5 6" key="1">
    <citation type="submission" date="2019-01" db="EMBL/GenBank/DDBJ databases">
        <title>Sequencing the genomes of 1000 actinobacteria strains.</title>
        <authorList>
            <person name="Klenk H.-P."/>
        </authorList>
    </citation>
    <scope>NUCLEOTIDE SEQUENCE [LARGE SCALE GENOMIC DNA]</scope>
    <source>
        <strain evidence="5 6">DSM 43925</strain>
    </source>
</reference>
<dbReference type="GO" id="GO:0005524">
    <property type="term" value="F:ATP binding"/>
    <property type="evidence" value="ECO:0007669"/>
    <property type="project" value="UniProtKB-UniRule"/>
</dbReference>
<evidence type="ECO:0000313" key="6">
    <source>
        <dbReference type="Proteomes" id="UP000284824"/>
    </source>
</evidence>
<dbReference type="SUPFAM" id="SSF52540">
    <property type="entry name" value="P-loop containing nucleoside triphosphate hydrolases"/>
    <property type="match status" value="1"/>
</dbReference>
<evidence type="ECO:0000256" key="2">
    <source>
        <dbReference type="ARBA" id="ARBA00022840"/>
    </source>
</evidence>
<name>A0A438MC68_9ACTN</name>
<feature type="binding site" evidence="3">
    <location>
        <begin position="48"/>
        <end position="55"/>
    </location>
    <ligand>
        <name>ATP</name>
        <dbReference type="ChEBI" id="CHEBI:30616"/>
    </ligand>
</feature>
<dbReference type="InterPro" id="IPR027417">
    <property type="entry name" value="P-loop_NTPase"/>
</dbReference>
<organism evidence="5 6">
    <name type="scientific">Nonomuraea polychroma</name>
    <dbReference type="NCBI Taxonomy" id="46176"/>
    <lineage>
        <taxon>Bacteria</taxon>
        <taxon>Bacillati</taxon>
        <taxon>Actinomycetota</taxon>
        <taxon>Actinomycetes</taxon>
        <taxon>Streptosporangiales</taxon>
        <taxon>Streptosporangiaceae</taxon>
        <taxon>Nonomuraea</taxon>
    </lineage>
</organism>
<dbReference type="PROSITE" id="PS50901">
    <property type="entry name" value="FTSK"/>
    <property type="match status" value="1"/>
</dbReference>
<keyword evidence="6" id="KW-1185">Reference proteome</keyword>
<dbReference type="Gene3D" id="3.40.50.300">
    <property type="entry name" value="P-loop containing nucleotide triphosphate hydrolases"/>
    <property type="match status" value="1"/>
</dbReference>
<dbReference type="AlphaFoldDB" id="A0A438MC68"/>
<dbReference type="InterPro" id="IPR050206">
    <property type="entry name" value="FtsK/SpoIIIE/SftA"/>
</dbReference>
<evidence type="ECO:0000259" key="4">
    <source>
        <dbReference type="PROSITE" id="PS50901"/>
    </source>
</evidence>
<dbReference type="Pfam" id="PF01580">
    <property type="entry name" value="FtsK_SpoIIIE"/>
    <property type="match status" value="1"/>
</dbReference>